<keyword evidence="8 9" id="KW-0472">Membrane</keyword>
<keyword evidence="7 9" id="KW-1133">Transmembrane helix</keyword>
<evidence type="ECO:0000256" key="1">
    <source>
        <dbReference type="ARBA" id="ARBA00004141"/>
    </source>
</evidence>
<evidence type="ECO:0000256" key="6">
    <source>
        <dbReference type="ARBA" id="ARBA00022949"/>
    </source>
</evidence>
<feature type="transmembrane region" description="Helical" evidence="9">
    <location>
        <begin position="7"/>
        <end position="27"/>
    </location>
</feature>
<comment type="similarity">
    <text evidence="3">Belongs to the claudin family.</text>
</comment>
<evidence type="ECO:0000313" key="10">
    <source>
        <dbReference type="EMBL" id="CAG5098821.1"/>
    </source>
</evidence>
<evidence type="ECO:0000256" key="9">
    <source>
        <dbReference type="SAM" id="Phobius"/>
    </source>
</evidence>
<evidence type="ECO:0000256" key="4">
    <source>
        <dbReference type="ARBA" id="ARBA00022427"/>
    </source>
</evidence>
<feature type="transmembrane region" description="Helical" evidence="9">
    <location>
        <begin position="85"/>
        <end position="105"/>
    </location>
</feature>
<evidence type="ECO:0000256" key="8">
    <source>
        <dbReference type="ARBA" id="ARBA00023136"/>
    </source>
</evidence>
<gene>
    <name evidence="10" type="ORF">OKIOD_LOCUS7564</name>
</gene>
<keyword evidence="5 9" id="KW-0812">Transmembrane</keyword>
<evidence type="ECO:0000256" key="2">
    <source>
        <dbReference type="ARBA" id="ARBA00004435"/>
    </source>
</evidence>
<accession>A0ABN7SJM9</accession>
<dbReference type="Gene3D" id="1.20.140.150">
    <property type="match status" value="1"/>
</dbReference>
<keyword evidence="11" id="KW-1185">Reference proteome</keyword>
<dbReference type="Proteomes" id="UP001158576">
    <property type="component" value="Chromosome XSR"/>
</dbReference>
<dbReference type="EMBL" id="OU015569">
    <property type="protein sequence ID" value="CAG5098821.1"/>
    <property type="molecule type" value="Genomic_DNA"/>
</dbReference>
<evidence type="ECO:0000256" key="3">
    <source>
        <dbReference type="ARBA" id="ARBA00008295"/>
    </source>
</evidence>
<organism evidence="10 11">
    <name type="scientific">Oikopleura dioica</name>
    <name type="common">Tunicate</name>
    <dbReference type="NCBI Taxonomy" id="34765"/>
    <lineage>
        <taxon>Eukaryota</taxon>
        <taxon>Metazoa</taxon>
        <taxon>Chordata</taxon>
        <taxon>Tunicata</taxon>
        <taxon>Appendicularia</taxon>
        <taxon>Copelata</taxon>
        <taxon>Oikopleuridae</taxon>
        <taxon>Oikopleura</taxon>
    </lineage>
</organism>
<evidence type="ECO:0000256" key="5">
    <source>
        <dbReference type="ARBA" id="ARBA00022692"/>
    </source>
</evidence>
<sequence>MERNLHKFELVLILVAISAVVLEFYVIREPFWSAESVAERVIETEKTYKGLWSTCLYIGSYRYSCDSRPRSLLTPGNWHVLWCRISTTFGAIFGILSTGGIFISADLVEFYKGNVRYTDHHKKRGSVTLVPPYYDFGGCIVISWLVFILMAFVGIGSIMKQRYVQSNRYCVKFESDGPATYQTRATKSFTNPSFTISSEYI</sequence>
<keyword evidence="4" id="KW-0796">Tight junction</keyword>
<reference evidence="10 11" key="1">
    <citation type="submission" date="2021-04" db="EMBL/GenBank/DDBJ databases">
        <authorList>
            <person name="Bliznina A."/>
        </authorList>
    </citation>
    <scope>NUCLEOTIDE SEQUENCE [LARGE SCALE GENOMIC DNA]</scope>
</reference>
<keyword evidence="6" id="KW-0965">Cell junction</keyword>
<proteinExistence type="inferred from homology"/>
<protein>
    <submittedName>
        <fullName evidence="10">Oidioi.mRNA.OKI2018_I69.XSR.g16006.t1.cds</fullName>
    </submittedName>
</protein>
<dbReference type="PROSITE" id="PS01346">
    <property type="entry name" value="CLAUDIN"/>
    <property type="match status" value="1"/>
</dbReference>
<evidence type="ECO:0000313" key="11">
    <source>
        <dbReference type="Proteomes" id="UP001158576"/>
    </source>
</evidence>
<comment type="subcellular location">
    <subcellularLocation>
        <location evidence="2">Cell junction</location>
        <location evidence="2">Tight junction</location>
    </subcellularLocation>
    <subcellularLocation>
        <location evidence="1">Membrane</location>
        <topology evidence="1">Multi-pass membrane protein</topology>
    </subcellularLocation>
</comment>
<evidence type="ECO:0000256" key="7">
    <source>
        <dbReference type="ARBA" id="ARBA00022989"/>
    </source>
</evidence>
<dbReference type="InterPro" id="IPR017974">
    <property type="entry name" value="Claudin_CS"/>
</dbReference>
<name>A0ABN7SJM9_OIKDI</name>
<feature type="transmembrane region" description="Helical" evidence="9">
    <location>
        <begin position="133"/>
        <end position="158"/>
    </location>
</feature>